<accession>A0A6G1I1V4</accession>
<dbReference type="OrthoDB" id="41238at2759"/>
<sequence>MSPKPSFPFPIRTIANDKVKLLPFTADRHADAYFTQTVSHPELYVHMPTGPFVRKEEFIEQLLEKTTLQDPGWFTYAVIDKTRQASAEDDEGELAGMISFLNTSAAHMSTEIGCIVILPPFHRTHVTTNAAGLMLQFALNSPIDGGLDLRRVVWQVSSMNAASIRVAERLGFHQEGLLRWHFVFPNAIQMGKVGNGRALPPGCSEHDLGRDTVVFSMYWGRLATRNACKGRRGYDTEKVRVW</sequence>
<protein>
    <submittedName>
        <fullName evidence="2">Acetyltransferase</fullName>
    </submittedName>
</protein>
<dbReference type="InterPro" id="IPR016181">
    <property type="entry name" value="Acyl_CoA_acyltransferase"/>
</dbReference>
<dbReference type="AlphaFoldDB" id="A0A6G1I1V4"/>
<dbReference type="InterPro" id="IPR000182">
    <property type="entry name" value="GNAT_dom"/>
</dbReference>
<dbReference type="GO" id="GO:0008999">
    <property type="term" value="F:protein-N-terminal-alanine acetyltransferase activity"/>
    <property type="evidence" value="ECO:0007669"/>
    <property type="project" value="TreeGrafter"/>
</dbReference>
<dbReference type="Pfam" id="PF13302">
    <property type="entry name" value="Acetyltransf_3"/>
    <property type="match status" value="1"/>
</dbReference>
<feature type="domain" description="N-acetyltransferase" evidence="1">
    <location>
        <begin position="45"/>
        <end position="195"/>
    </location>
</feature>
<keyword evidence="3" id="KW-1185">Reference proteome</keyword>
<evidence type="ECO:0000313" key="2">
    <source>
        <dbReference type="EMBL" id="KAF2402293.1"/>
    </source>
</evidence>
<organism evidence="2 3">
    <name type="scientific">Trichodelitschia bisporula</name>
    <dbReference type="NCBI Taxonomy" id="703511"/>
    <lineage>
        <taxon>Eukaryota</taxon>
        <taxon>Fungi</taxon>
        <taxon>Dikarya</taxon>
        <taxon>Ascomycota</taxon>
        <taxon>Pezizomycotina</taxon>
        <taxon>Dothideomycetes</taxon>
        <taxon>Dothideomycetes incertae sedis</taxon>
        <taxon>Phaeotrichales</taxon>
        <taxon>Phaeotrichaceae</taxon>
        <taxon>Trichodelitschia</taxon>
    </lineage>
</organism>
<gene>
    <name evidence="2" type="ORF">EJ06DRAFT_528400</name>
</gene>
<dbReference type="Proteomes" id="UP000799640">
    <property type="component" value="Unassembled WGS sequence"/>
</dbReference>
<dbReference type="PANTHER" id="PTHR43441">
    <property type="entry name" value="RIBOSOMAL-PROTEIN-SERINE ACETYLTRANSFERASE"/>
    <property type="match status" value="1"/>
</dbReference>
<evidence type="ECO:0000313" key="3">
    <source>
        <dbReference type="Proteomes" id="UP000799640"/>
    </source>
</evidence>
<evidence type="ECO:0000259" key="1">
    <source>
        <dbReference type="PROSITE" id="PS51186"/>
    </source>
</evidence>
<dbReference type="SUPFAM" id="SSF55729">
    <property type="entry name" value="Acyl-CoA N-acyltransferases (Nat)"/>
    <property type="match status" value="1"/>
</dbReference>
<proteinExistence type="predicted"/>
<dbReference type="InterPro" id="IPR051908">
    <property type="entry name" value="Ribosomal_N-acetyltransferase"/>
</dbReference>
<dbReference type="EMBL" id="ML996691">
    <property type="protein sequence ID" value="KAF2402293.1"/>
    <property type="molecule type" value="Genomic_DNA"/>
</dbReference>
<dbReference type="PROSITE" id="PS51186">
    <property type="entry name" value="GNAT"/>
    <property type="match status" value="1"/>
</dbReference>
<dbReference type="Gene3D" id="3.40.630.30">
    <property type="match status" value="1"/>
</dbReference>
<keyword evidence="2" id="KW-0808">Transferase</keyword>
<reference evidence="2" key="1">
    <citation type="journal article" date="2020" name="Stud. Mycol.">
        <title>101 Dothideomycetes genomes: a test case for predicting lifestyles and emergence of pathogens.</title>
        <authorList>
            <person name="Haridas S."/>
            <person name="Albert R."/>
            <person name="Binder M."/>
            <person name="Bloem J."/>
            <person name="Labutti K."/>
            <person name="Salamov A."/>
            <person name="Andreopoulos B."/>
            <person name="Baker S."/>
            <person name="Barry K."/>
            <person name="Bills G."/>
            <person name="Bluhm B."/>
            <person name="Cannon C."/>
            <person name="Castanera R."/>
            <person name="Culley D."/>
            <person name="Daum C."/>
            <person name="Ezra D."/>
            <person name="Gonzalez J."/>
            <person name="Henrissat B."/>
            <person name="Kuo A."/>
            <person name="Liang C."/>
            <person name="Lipzen A."/>
            <person name="Lutzoni F."/>
            <person name="Magnuson J."/>
            <person name="Mondo S."/>
            <person name="Nolan M."/>
            <person name="Ohm R."/>
            <person name="Pangilinan J."/>
            <person name="Park H.-J."/>
            <person name="Ramirez L."/>
            <person name="Alfaro M."/>
            <person name="Sun H."/>
            <person name="Tritt A."/>
            <person name="Yoshinaga Y."/>
            <person name="Zwiers L.-H."/>
            <person name="Turgeon B."/>
            <person name="Goodwin S."/>
            <person name="Spatafora J."/>
            <person name="Crous P."/>
            <person name="Grigoriev I."/>
        </authorList>
    </citation>
    <scope>NUCLEOTIDE SEQUENCE</scope>
    <source>
        <strain evidence="2">CBS 262.69</strain>
    </source>
</reference>
<dbReference type="PANTHER" id="PTHR43441:SF5">
    <property type="entry name" value="FAMILY ACETYLTRANSFERASE, PUTATIVE-RELATED"/>
    <property type="match status" value="1"/>
</dbReference>
<name>A0A6G1I1V4_9PEZI</name>
<dbReference type="GO" id="GO:1990189">
    <property type="term" value="F:protein N-terminal-serine acetyltransferase activity"/>
    <property type="evidence" value="ECO:0007669"/>
    <property type="project" value="TreeGrafter"/>
</dbReference>